<dbReference type="AlphaFoldDB" id="A0A226EV47"/>
<accession>A0A226EV47</accession>
<sequence>MDLDRNHDNENPHLAVLLPEIATNIVTFLPKSDLISSCTLINSTWEHEARKRFALSWFLMNAENVAQRQEMSSVWENYARNIAVSEFPNLSREGPCGNFISTHGHKVKRLQTRLLPSDVTWPQYFETLSNSFPNLTSIALVFDNLDDTDSPQKNRVFFTKVKHLAIYTSSDFEGTQQILRTQLVPLFPNLVTLLCQTICPSVVRSFLKNAPTLTSLTLINTVLVGPIREHVVKLTRLEIGNSLFPAFLEPTLSAFLEISSGTLEYLRVTLVANIDPHLVRNYNGLDIFLPILPKLRVFELVHNDFATRLKGSTNSLVTPAVNLKFEGSSTETRLIYAEQFPVLETLRILKGVPSQNDKLTEQEFYEASVSFLYNSFLHPSNEACLSLRDLVIPFRARGEMFKFFNVLECLSENGKCFKWKDPSEVLKRVIAVFPNLIQLETEDFGG</sequence>
<comment type="caution">
    <text evidence="1">The sequence shown here is derived from an EMBL/GenBank/DDBJ whole genome shotgun (WGS) entry which is preliminary data.</text>
</comment>
<organism evidence="1 2">
    <name type="scientific">Folsomia candida</name>
    <name type="common">Springtail</name>
    <dbReference type="NCBI Taxonomy" id="158441"/>
    <lineage>
        <taxon>Eukaryota</taxon>
        <taxon>Metazoa</taxon>
        <taxon>Ecdysozoa</taxon>
        <taxon>Arthropoda</taxon>
        <taxon>Hexapoda</taxon>
        <taxon>Collembola</taxon>
        <taxon>Entomobryomorpha</taxon>
        <taxon>Isotomoidea</taxon>
        <taxon>Isotomidae</taxon>
        <taxon>Proisotominae</taxon>
        <taxon>Folsomia</taxon>
    </lineage>
</organism>
<dbReference type="EMBL" id="LNIX01000001">
    <property type="protein sequence ID" value="OXA61483.1"/>
    <property type="molecule type" value="Genomic_DNA"/>
</dbReference>
<gene>
    <name evidence="1" type="ORF">Fcan01_00301</name>
</gene>
<dbReference type="Proteomes" id="UP000198287">
    <property type="component" value="Unassembled WGS sequence"/>
</dbReference>
<evidence type="ECO:0008006" key="3">
    <source>
        <dbReference type="Google" id="ProtNLM"/>
    </source>
</evidence>
<keyword evidence="2" id="KW-1185">Reference proteome</keyword>
<reference evidence="1 2" key="1">
    <citation type="submission" date="2015-12" db="EMBL/GenBank/DDBJ databases">
        <title>The genome of Folsomia candida.</title>
        <authorList>
            <person name="Faddeeva A."/>
            <person name="Derks M.F."/>
            <person name="Anvar Y."/>
            <person name="Smit S."/>
            <person name="Van Straalen N."/>
            <person name="Roelofs D."/>
        </authorList>
    </citation>
    <scope>NUCLEOTIDE SEQUENCE [LARGE SCALE GENOMIC DNA]</scope>
    <source>
        <strain evidence="1 2">VU population</strain>
        <tissue evidence="1">Whole body</tissue>
    </source>
</reference>
<evidence type="ECO:0000313" key="1">
    <source>
        <dbReference type="EMBL" id="OXA61483.1"/>
    </source>
</evidence>
<proteinExistence type="predicted"/>
<evidence type="ECO:0000313" key="2">
    <source>
        <dbReference type="Proteomes" id="UP000198287"/>
    </source>
</evidence>
<protein>
    <recommendedName>
        <fullName evidence="3">F-box domain-containing protein</fullName>
    </recommendedName>
</protein>
<name>A0A226EV47_FOLCA</name>
<dbReference type="OrthoDB" id="2382755at2759"/>